<keyword evidence="2" id="KW-0677">Repeat</keyword>
<proteinExistence type="predicted"/>
<feature type="region of interest" description="Disordered" evidence="7">
    <location>
        <begin position="276"/>
        <end position="345"/>
    </location>
</feature>
<comment type="caution">
    <text evidence="11">The sequence shown here is derived from an EMBL/GenBank/DDBJ whole genome shotgun (WGS) entry which is preliminary data.</text>
</comment>
<feature type="compositionally biased region" description="Basic and acidic residues" evidence="7">
    <location>
        <begin position="306"/>
        <end position="339"/>
    </location>
</feature>
<protein>
    <submittedName>
        <fullName evidence="11">Uncharacterized protein</fullName>
    </submittedName>
</protein>
<dbReference type="Pfam" id="PF00249">
    <property type="entry name" value="Myb_DNA-binding"/>
    <property type="match status" value="1"/>
</dbReference>
<dbReference type="Proteomes" id="UP000306102">
    <property type="component" value="Unassembled WGS sequence"/>
</dbReference>
<accession>A0A4S4EGT5</accession>
<feature type="domain" description="HTH myb-type" evidence="10">
    <location>
        <begin position="61"/>
        <end position="93"/>
    </location>
</feature>
<evidence type="ECO:0000259" key="10">
    <source>
        <dbReference type="PROSITE" id="PS51294"/>
    </source>
</evidence>
<gene>
    <name evidence="11" type="ORF">TEA_021638</name>
</gene>
<dbReference type="InterPro" id="IPR001005">
    <property type="entry name" value="SANT/Myb"/>
</dbReference>
<keyword evidence="6" id="KW-0539">Nucleus</keyword>
<keyword evidence="5" id="KW-0804">Transcription</keyword>
<evidence type="ECO:0000259" key="9">
    <source>
        <dbReference type="PROSITE" id="PS50090"/>
    </source>
</evidence>
<dbReference type="PANTHER" id="PTHR45675:SF3">
    <property type="entry name" value="OS04G0508500 PROTEIN"/>
    <property type="match status" value="1"/>
</dbReference>
<keyword evidence="4" id="KW-0238">DNA-binding</keyword>
<evidence type="ECO:0000256" key="6">
    <source>
        <dbReference type="ARBA" id="ARBA00023242"/>
    </source>
</evidence>
<dbReference type="PANTHER" id="PTHR45675">
    <property type="entry name" value="MYB TRANSCRIPTION FACTOR-RELATED-RELATED"/>
    <property type="match status" value="1"/>
</dbReference>
<feature type="chain" id="PRO_5020991548" evidence="8">
    <location>
        <begin position="21"/>
        <end position="345"/>
    </location>
</feature>
<organism evidence="11 12">
    <name type="scientific">Camellia sinensis var. sinensis</name>
    <name type="common">China tea</name>
    <dbReference type="NCBI Taxonomy" id="542762"/>
    <lineage>
        <taxon>Eukaryota</taxon>
        <taxon>Viridiplantae</taxon>
        <taxon>Streptophyta</taxon>
        <taxon>Embryophyta</taxon>
        <taxon>Tracheophyta</taxon>
        <taxon>Spermatophyta</taxon>
        <taxon>Magnoliopsida</taxon>
        <taxon>eudicotyledons</taxon>
        <taxon>Gunneridae</taxon>
        <taxon>Pentapetalae</taxon>
        <taxon>asterids</taxon>
        <taxon>Ericales</taxon>
        <taxon>Theaceae</taxon>
        <taxon>Camellia</taxon>
    </lineage>
</organism>
<dbReference type="GO" id="GO:0005634">
    <property type="term" value="C:nucleus"/>
    <property type="evidence" value="ECO:0007669"/>
    <property type="project" value="UniProtKB-SubCell"/>
</dbReference>
<dbReference type="GO" id="GO:0043565">
    <property type="term" value="F:sequence-specific DNA binding"/>
    <property type="evidence" value="ECO:0007669"/>
    <property type="project" value="InterPro"/>
</dbReference>
<sequence length="345" mass="39302">MANLVVLVVVILGLINGGYYQETTQEAPWMIHTLFCGVPQLLVQGVMAQHLGWGVIEEGWRKGPWTVEEDRLLIEYVKLHGEERWNSVARLAGSSSVSLEVPMVRGEDDYASGLHVGVVYYRARDKESCSMELDDTSYVIIIDKINGIDYTYTPTSFDIPKSCADYVWRSRIRVEEYFGYRIKGGEQFRVSSLCCHLLKYIDGVPHWEAESYPTLSSSKSMVCFDLAKEKYKEIPHPNYGDGSCLWSFGILDGGSECLLYVLPFNGQKIMLKSMHSPRCDPAPGQLQSNVHSNQPRERSYSPNRNRVVDRRSLGNDRSRHDELQDFKPQHFDRLNKSNGERSTTS</sequence>
<dbReference type="GO" id="GO:0003700">
    <property type="term" value="F:DNA-binding transcription factor activity"/>
    <property type="evidence" value="ECO:0007669"/>
    <property type="project" value="InterPro"/>
</dbReference>
<keyword evidence="3" id="KW-0805">Transcription regulation</keyword>
<evidence type="ECO:0000256" key="3">
    <source>
        <dbReference type="ARBA" id="ARBA00023015"/>
    </source>
</evidence>
<dbReference type="Gene3D" id="1.10.10.60">
    <property type="entry name" value="Homeodomain-like"/>
    <property type="match status" value="1"/>
</dbReference>
<evidence type="ECO:0000256" key="7">
    <source>
        <dbReference type="SAM" id="MobiDB-lite"/>
    </source>
</evidence>
<evidence type="ECO:0000256" key="5">
    <source>
        <dbReference type="ARBA" id="ARBA00023163"/>
    </source>
</evidence>
<evidence type="ECO:0000313" key="12">
    <source>
        <dbReference type="Proteomes" id="UP000306102"/>
    </source>
</evidence>
<evidence type="ECO:0000313" key="11">
    <source>
        <dbReference type="EMBL" id="THG15681.1"/>
    </source>
</evidence>
<evidence type="ECO:0000256" key="1">
    <source>
        <dbReference type="ARBA" id="ARBA00004123"/>
    </source>
</evidence>
<name>A0A4S4EGT5_CAMSN</name>
<keyword evidence="12" id="KW-1185">Reference proteome</keyword>
<dbReference type="SMART" id="SM00717">
    <property type="entry name" value="SANT"/>
    <property type="match status" value="1"/>
</dbReference>
<reference evidence="11 12" key="1">
    <citation type="journal article" date="2018" name="Proc. Natl. Acad. Sci. U.S.A.">
        <title>Draft genome sequence of Camellia sinensis var. sinensis provides insights into the evolution of the tea genome and tea quality.</title>
        <authorList>
            <person name="Wei C."/>
            <person name="Yang H."/>
            <person name="Wang S."/>
            <person name="Zhao J."/>
            <person name="Liu C."/>
            <person name="Gao L."/>
            <person name="Xia E."/>
            <person name="Lu Y."/>
            <person name="Tai Y."/>
            <person name="She G."/>
            <person name="Sun J."/>
            <person name="Cao H."/>
            <person name="Tong W."/>
            <person name="Gao Q."/>
            <person name="Li Y."/>
            <person name="Deng W."/>
            <person name="Jiang X."/>
            <person name="Wang W."/>
            <person name="Chen Q."/>
            <person name="Zhang S."/>
            <person name="Li H."/>
            <person name="Wu J."/>
            <person name="Wang P."/>
            <person name="Li P."/>
            <person name="Shi C."/>
            <person name="Zheng F."/>
            <person name="Jian J."/>
            <person name="Huang B."/>
            <person name="Shan D."/>
            <person name="Shi M."/>
            <person name="Fang C."/>
            <person name="Yue Y."/>
            <person name="Li F."/>
            <person name="Li D."/>
            <person name="Wei S."/>
            <person name="Han B."/>
            <person name="Jiang C."/>
            <person name="Yin Y."/>
            <person name="Xia T."/>
            <person name="Zhang Z."/>
            <person name="Bennetzen J.L."/>
            <person name="Zhao S."/>
            <person name="Wan X."/>
        </authorList>
    </citation>
    <scope>NUCLEOTIDE SEQUENCE [LARGE SCALE GENOMIC DNA]</scope>
    <source>
        <strain evidence="12">cv. Shuchazao</strain>
        <tissue evidence="11">Leaf</tissue>
    </source>
</reference>
<dbReference type="CDD" id="cd00167">
    <property type="entry name" value="SANT"/>
    <property type="match status" value="1"/>
</dbReference>
<evidence type="ECO:0000256" key="8">
    <source>
        <dbReference type="SAM" id="SignalP"/>
    </source>
</evidence>
<evidence type="ECO:0000256" key="4">
    <source>
        <dbReference type="ARBA" id="ARBA00023125"/>
    </source>
</evidence>
<keyword evidence="8" id="KW-0732">Signal</keyword>
<feature type="domain" description="Myb-like" evidence="9">
    <location>
        <begin position="57"/>
        <end position="90"/>
    </location>
</feature>
<dbReference type="EMBL" id="SDRB02004579">
    <property type="protein sequence ID" value="THG15681.1"/>
    <property type="molecule type" value="Genomic_DNA"/>
</dbReference>
<feature type="signal peptide" evidence="8">
    <location>
        <begin position="1"/>
        <end position="20"/>
    </location>
</feature>
<dbReference type="SUPFAM" id="SSF46689">
    <property type="entry name" value="Homeodomain-like"/>
    <property type="match status" value="1"/>
</dbReference>
<dbReference type="InterPro" id="IPR044676">
    <property type="entry name" value="EOBI/EOBII-like_plant"/>
</dbReference>
<dbReference type="AlphaFoldDB" id="A0A4S4EGT5"/>
<dbReference type="InterPro" id="IPR017930">
    <property type="entry name" value="Myb_dom"/>
</dbReference>
<comment type="subcellular location">
    <subcellularLocation>
        <location evidence="1">Nucleus</location>
    </subcellularLocation>
</comment>
<evidence type="ECO:0000256" key="2">
    <source>
        <dbReference type="ARBA" id="ARBA00022737"/>
    </source>
</evidence>
<dbReference type="PROSITE" id="PS50090">
    <property type="entry name" value="MYB_LIKE"/>
    <property type="match status" value="1"/>
</dbReference>
<dbReference type="InterPro" id="IPR009057">
    <property type="entry name" value="Homeodomain-like_sf"/>
</dbReference>
<dbReference type="PROSITE" id="PS51294">
    <property type="entry name" value="HTH_MYB"/>
    <property type="match status" value="1"/>
</dbReference>